<keyword evidence="7 15" id="KW-1133">Transmembrane helix</keyword>
<feature type="transmembrane region" description="Helical" evidence="15">
    <location>
        <begin position="59"/>
        <end position="80"/>
    </location>
</feature>
<gene>
    <name evidence="17" type="ORF">LIER_36774</name>
</gene>
<proteinExistence type="inferred from homology"/>
<dbReference type="Gene3D" id="3.90.550.10">
    <property type="entry name" value="Spore Coat Polysaccharide Biosynthesis Protein SpsA, Chain A"/>
    <property type="match status" value="1"/>
</dbReference>
<evidence type="ECO:0000256" key="14">
    <source>
        <dbReference type="PIRSR" id="PIRSR605027-4"/>
    </source>
</evidence>
<evidence type="ECO:0000256" key="7">
    <source>
        <dbReference type="ARBA" id="ARBA00022989"/>
    </source>
</evidence>
<comment type="function">
    <text evidence="15">Involved in the synthesis of glucuronoxylan hemicellulose in secondary cell walls.</text>
</comment>
<organism evidence="17 18">
    <name type="scientific">Lithospermum erythrorhizon</name>
    <name type="common">Purple gromwell</name>
    <name type="synonym">Lithospermum officinale var. erythrorhizon</name>
    <dbReference type="NCBI Taxonomy" id="34254"/>
    <lineage>
        <taxon>Eukaryota</taxon>
        <taxon>Viridiplantae</taxon>
        <taxon>Streptophyta</taxon>
        <taxon>Embryophyta</taxon>
        <taxon>Tracheophyta</taxon>
        <taxon>Spermatophyta</taxon>
        <taxon>Magnoliopsida</taxon>
        <taxon>eudicotyledons</taxon>
        <taxon>Gunneridae</taxon>
        <taxon>Pentapetalae</taxon>
        <taxon>asterids</taxon>
        <taxon>lamiids</taxon>
        <taxon>Boraginales</taxon>
        <taxon>Boraginaceae</taxon>
        <taxon>Boraginoideae</taxon>
        <taxon>Lithospermeae</taxon>
        <taxon>Lithospermum</taxon>
    </lineage>
</organism>
<dbReference type="GO" id="GO:0010417">
    <property type="term" value="P:glucuronoxylan biosynthetic process"/>
    <property type="evidence" value="ECO:0007669"/>
    <property type="project" value="TreeGrafter"/>
</dbReference>
<evidence type="ECO:0000256" key="11">
    <source>
        <dbReference type="ARBA" id="ARBA00023316"/>
    </source>
</evidence>
<name>A0AAV3PEG7_LITER</name>
<evidence type="ECO:0000256" key="9">
    <source>
        <dbReference type="ARBA" id="ARBA00023136"/>
    </source>
</evidence>
<dbReference type="Pfam" id="PF03360">
    <property type="entry name" value="Glyco_transf_43"/>
    <property type="match status" value="1"/>
</dbReference>
<keyword evidence="8 15" id="KW-0333">Golgi apparatus</keyword>
<dbReference type="GO" id="GO:0042285">
    <property type="term" value="F:xylosyltransferase activity"/>
    <property type="evidence" value="ECO:0007669"/>
    <property type="project" value="TreeGrafter"/>
</dbReference>
<dbReference type="SUPFAM" id="SSF53448">
    <property type="entry name" value="Nucleotide-diphospho-sugar transferases"/>
    <property type="match status" value="1"/>
</dbReference>
<keyword evidence="6 15" id="KW-0735">Signal-anchor</keyword>
<dbReference type="PANTHER" id="PTHR10896:SF65">
    <property type="entry name" value="GALACTOSYLGALACTOSYLXYLOSYLPROTEIN 3-BETA-GLUCURONOSYLTRANSFERASE 3"/>
    <property type="match status" value="1"/>
</dbReference>
<evidence type="ECO:0000256" key="13">
    <source>
        <dbReference type="PIRSR" id="PIRSR605027-3"/>
    </source>
</evidence>
<evidence type="ECO:0000256" key="16">
    <source>
        <dbReference type="SAM" id="MobiDB-lite"/>
    </source>
</evidence>
<dbReference type="Proteomes" id="UP001454036">
    <property type="component" value="Unassembled WGS sequence"/>
</dbReference>
<keyword evidence="4 15" id="KW-0808">Transferase</keyword>
<evidence type="ECO:0000256" key="6">
    <source>
        <dbReference type="ARBA" id="ARBA00022968"/>
    </source>
</evidence>
<dbReference type="FunFam" id="3.90.550.10:FF:000064">
    <property type="entry name" value="Glycosyltransferases"/>
    <property type="match status" value="1"/>
</dbReference>
<keyword evidence="13" id="KW-0479">Metal-binding</keyword>
<evidence type="ECO:0000256" key="15">
    <source>
        <dbReference type="RuleBase" id="RU363127"/>
    </source>
</evidence>
<sequence length="510" mass="58216">MASIRRSQSPYHNGGTPFSIQSPSHKHLLTTSPSLITKLIAHFHYFTKPPRKFVSWKKAFYRCLLFFFLGFLLGIAHFNYFNDLSKPDESAFDRVSFENDVRPSTRDRETKELSSNRPKESGSYSAWGSSGNIGHEADVGPLSIDGETKELNSNRIGESGSVGNYSAREADVGSLATDRETKELSSDRLRQSGSVGIYSAGESIGDDEKRGDGNDDVSGFTKLERLASVESVKLEVDRVRYDRVENVNESFDDMRKHLIVVTPTYNRGLQSYYLNRLGQVLRLVKPPLLWIVVEMSAASLETAEILRKTGVMYRHLVCGKNLTDVKDRGVHQRNRALEHIELHRLDGIVYFADDDNIYTLELFQSLRKIRRFGTWPVAMLVQSKNKAVLEGPVCNGSQVVGWHTNEKSKRLRRFHVDMSGFAFNSTILWDPKRWRRPTSNLVRQLDSVKEGFQETTFIEQLVEDETQMEGIPHGCSKIMNWHLHLESRELDYPKGWVLQKNLDLVLPTKR</sequence>
<keyword evidence="11 15" id="KW-0961">Cell wall biogenesis/degradation</keyword>
<feature type="site" description="Interaction with galactose moiety of substrate glycoprotein" evidence="14">
    <location>
        <position position="390"/>
    </location>
</feature>
<dbReference type="InterPro" id="IPR029044">
    <property type="entry name" value="Nucleotide-diphossugar_trans"/>
</dbReference>
<keyword evidence="18" id="KW-1185">Reference proteome</keyword>
<comment type="cofactor">
    <cofactor evidence="13">
        <name>Mn(2+)</name>
        <dbReference type="ChEBI" id="CHEBI:29035"/>
    </cofactor>
</comment>
<keyword evidence="9 15" id="KW-0472">Membrane</keyword>
<accession>A0AAV3PEG7</accession>
<feature type="region of interest" description="Disordered" evidence="16">
    <location>
        <begin position="1"/>
        <end position="24"/>
    </location>
</feature>
<dbReference type="AlphaFoldDB" id="A0AAV3PEG7"/>
<dbReference type="InterPro" id="IPR005027">
    <property type="entry name" value="Glyco_trans_43"/>
</dbReference>
<protein>
    <recommendedName>
        <fullName evidence="15">Glycosyltransferases</fullName>
        <ecNumber evidence="15">2.4.-.-</ecNumber>
    </recommendedName>
</protein>
<comment type="similarity">
    <text evidence="2 15">Belongs to the glycosyltransferase 43 family.</text>
</comment>
<feature type="region of interest" description="Disordered" evidence="16">
    <location>
        <begin position="173"/>
        <end position="216"/>
    </location>
</feature>
<reference evidence="17 18" key="1">
    <citation type="submission" date="2024-01" db="EMBL/GenBank/DDBJ databases">
        <title>The complete chloroplast genome sequence of Lithospermum erythrorhizon: insights into the phylogenetic relationship among Boraginaceae species and the maternal lineages of purple gromwells.</title>
        <authorList>
            <person name="Okada T."/>
            <person name="Watanabe K."/>
        </authorList>
    </citation>
    <scope>NUCLEOTIDE SEQUENCE [LARGE SCALE GENOMIC DNA]</scope>
</reference>
<dbReference type="GO" id="GO:0015018">
    <property type="term" value="F:galactosylgalactosylxylosylprotein 3-beta-glucuronosyltransferase activity"/>
    <property type="evidence" value="ECO:0007669"/>
    <property type="project" value="InterPro"/>
</dbReference>
<evidence type="ECO:0000256" key="3">
    <source>
        <dbReference type="ARBA" id="ARBA00022676"/>
    </source>
</evidence>
<feature type="binding site" evidence="13">
    <location>
        <position position="355"/>
    </location>
    <ligand>
        <name>Mn(2+)</name>
        <dbReference type="ChEBI" id="CHEBI:29035"/>
    </ligand>
</feature>
<comment type="caution">
    <text evidence="17">The sequence shown here is derived from an EMBL/GenBank/DDBJ whole genome shotgun (WGS) entry which is preliminary data.</text>
</comment>
<comment type="subcellular location">
    <subcellularLocation>
        <location evidence="1 15">Golgi apparatus membrane</location>
        <topology evidence="1 15">Single-pass type II membrane protein</topology>
    </subcellularLocation>
</comment>
<evidence type="ECO:0000256" key="12">
    <source>
        <dbReference type="PIRSR" id="PIRSR605027-1"/>
    </source>
</evidence>
<evidence type="ECO:0000313" key="17">
    <source>
        <dbReference type="EMBL" id="GAA0148685.1"/>
    </source>
</evidence>
<dbReference type="EMBL" id="BAABME010017084">
    <property type="protein sequence ID" value="GAA0148685.1"/>
    <property type="molecule type" value="Genomic_DNA"/>
</dbReference>
<dbReference type="PANTHER" id="PTHR10896">
    <property type="entry name" value="GALACTOSYLGALACTOSYLXYLOSYLPROTEIN 3-BETA-GLUCURONOSYLTRANSFERASE BETA-1,3-GLUCURONYLTRANSFERASE"/>
    <property type="match status" value="1"/>
</dbReference>
<dbReference type="CDD" id="cd00218">
    <property type="entry name" value="GlcAT-I"/>
    <property type="match status" value="1"/>
</dbReference>
<keyword evidence="3" id="KW-0328">Glycosyltransferase</keyword>
<evidence type="ECO:0000313" key="18">
    <source>
        <dbReference type="Proteomes" id="UP001454036"/>
    </source>
</evidence>
<keyword evidence="10" id="KW-0325">Glycoprotein</keyword>
<dbReference type="GO" id="GO:0071555">
    <property type="term" value="P:cell wall organization"/>
    <property type="evidence" value="ECO:0007669"/>
    <property type="project" value="UniProtKB-KW"/>
</dbReference>
<feature type="compositionally biased region" description="Basic and acidic residues" evidence="16">
    <location>
        <begin position="177"/>
        <end position="190"/>
    </location>
</feature>
<feature type="compositionally biased region" description="Polar residues" evidence="16">
    <location>
        <begin position="122"/>
        <end position="132"/>
    </location>
</feature>
<evidence type="ECO:0000256" key="2">
    <source>
        <dbReference type="ARBA" id="ARBA00007706"/>
    </source>
</evidence>
<feature type="active site" description="Proton donor/acceptor" evidence="12">
    <location>
        <position position="454"/>
    </location>
</feature>
<dbReference type="GO" id="GO:0046872">
    <property type="term" value="F:metal ion binding"/>
    <property type="evidence" value="ECO:0007669"/>
    <property type="project" value="UniProtKB-KW"/>
</dbReference>
<feature type="region of interest" description="Disordered" evidence="16">
    <location>
        <begin position="100"/>
        <end position="132"/>
    </location>
</feature>
<evidence type="ECO:0000256" key="1">
    <source>
        <dbReference type="ARBA" id="ARBA00004323"/>
    </source>
</evidence>
<evidence type="ECO:0000256" key="8">
    <source>
        <dbReference type="ARBA" id="ARBA00023034"/>
    </source>
</evidence>
<feature type="compositionally biased region" description="Basic and acidic residues" evidence="16">
    <location>
        <begin position="100"/>
        <end position="120"/>
    </location>
</feature>
<evidence type="ECO:0000256" key="10">
    <source>
        <dbReference type="ARBA" id="ARBA00023180"/>
    </source>
</evidence>
<dbReference type="EC" id="2.4.-.-" evidence="15"/>
<evidence type="ECO:0000256" key="4">
    <source>
        <dbReference type="ARBA" id="ARBA00022679"/>
    </source>
</evidence>
<evidence type="ECO:0000256" key="5">
    <source>
        <dbReference type="ARBA" id="ARBA00022692"/>
    </source>
</evidence>
<keyword evidence="5 15" id="KW-0812">Transmembrane</keyword>
<dbReference type="GO" id="GO:0000139">
    <property type="term" value="C:Golgi membrane"/>
    <property type="evidence" value="ECO:0007669"/>
    <property type="project" value="UniProtKB-SubCell"/>
</dbReference>
<keyword evidence="13" id="KW-0464">Manganese</keyword>
<dbReference type="GO" id="GO:0009834">
    <property type="term" value="P:plant-type secondary cell wall biogenesis"/>
    <property type="evidence" value="ECO:0007669"/>
    <property type="project" value="TreeGrafter"/>
</dbReference>